<sequence>MQESCEIFWEGHNKNRVDISVHECVFNILDIVATINGF</sequence>
<reference evidence="1" key="1">
    <citation type="submission" date="2017-12" db="EMBL/GenBank/DDBJ databases">
        <authorList>
            <person name="Katneni V.K."/>
            <person name="Shekhar M.S."/>
            <person name="Otta S.K."/>
            <person name="Karthic K."/>
            <person name="Jangam A.K."/>
            <person name="Gopikrishna G."/>
            <person name="Vijayan K.K."/>
        </authorList>
    </citation>
    <scope>NUCLEOTIDE SEQUENCE [LARGE SCALE GENOMIC DNA]</scope>
    <source>
        <strain evidence="1">IN_AP4RU</strain>
    </source>
</reference>
<dbReference type="Proteomes" id="UP000267352">
    <property type="component" value="Segment"/>
</dbReference>
<organism evidence="1">
    <name type="scientific">White spot syndrome virus</name>
    <dbReference type="NCBI Taxonomy" id="342409"/>
    <lineage>
        <taxon>Viruses</taxon>
        <taxon>Viruses incertae sedis</taxon>
        <taxon>Naldaviricetes</taxon>
        <taxon>Nimaviridae</taxon>
        <taxon>Whispovirus</taxon>
    </lineage>
</organism>
<reference evidence="1" key="2">
    <citation type="journal article" date="2018" name="Genome Announc.">
        <title>First Report of a Complete Genome Sequence of White spot syndrome virus from India.</title>
        <authorList>
            <person name="Vinaya Kumar K."/>
            <person name="Shekhar M.S."/>
            <person name="Otta S.K."/>
            <person name="Karthic K."/>
            <person name="Ashok Kumar J."/>
            <person name="Gopikrishna G."/>
            <person name="Vijayan K.K."/>
        </authorList>
    </citation>
    <scope>NUCLEOTIDE SEQUENCE</scope>
    <source>
        <strain evidence="1">IN_AP4RU</strain>
    </source>
</reference>
<dbReference type="EMBL" id="MG702567">
    <property type="protein sequence ID" value="AUO14952.1"/>
    <property type="molecule type" value="Genomic_DNA"/>
</dbReference>
<accession>A0A2I6SBM3</accession>
<proteinExistence type="predicted"/>
<evidence type="ECO:0000313" key="1">
    <source>
        <dbReference type="EMBL" id="AUO14952.1"/>
    </source>
</evidence>
<name>A0A2I6SBM3_9VIRU</name>
<protein>
    <submittedName>
        <fullName evidence="1">WSSV093</fullName>
    </submittedName>
</protein>